<dbReference type="PROSITE" id="PS51294">
    <property type="entry name" value="HTH_MYB"/>
    <property type="match status" value="1"/>
</dbReference>
<dbReference type="InterPro" id="IPR006447">
    <property type="entry name" value="Myb_dom_plants"/>
</dbReference>
<dbReference type="InterPro" id="IPR017930">
    <property type="entry name" value="Myb_dom"/>
</dbReference>
<evidence type="ECO:0000313" key="7">
    <source>
        <dbReference type="Proteomes" id="UP000541444"/>
    </source>
</evidence>
<organism evidence="6 7">
    <name type="scientific">Kingdonia uniflora</name>
    <dbReference type="NCBI Taxonomy" id="39325"/>
    <lineage>
        <taxon>Eukaryota</taxon>
        <taxon>Viridiplantae</taxon>
        <taxon>Streptophyta</taxon>
        <taxon>Embryophyta</taxon>
        <taxon>Tracheophyta</taxon>
        <taxon>Spermatophyta</taxon>
        <taxon>Magnoliopsida</taxon>
        <taxon>Ranunculales</taxon>
        <taxon>Circaeasteraceae</taxon>
        <taxon>Kingdonia</taxon>
    </lineage>
</organism>
<gene>
    <name evidence="6" type="ORF">GIB67_040549</name>
</gene>
<evidence type="ECO:0000259" key="5">
    <source>
        <dbReference type="PROSITE" id="PS51294"/>
    </source>
</evidence>
<comment type="caution">
    <text evidence="6">The sequence shown here is derived from an EMBL/GenBank/DDBJ whole genome shotgun (WGS) entry which is preliminary data.</text>
</comment>
<dbReference type="OrthoDB" id="60033at2759"/>
<name>A0A7J7L5C5_9MAGN</name>
<evidence type="ECO:0000256" key="3">
    <source>
        <dbReference type="ARBA" id="ARBA00023163"/>
    </source>
</evidence>
<keyword evidence="2" id="KW-0805">Transcription regulation</keyword>
<keyword evidence="7" id="KW-1185">Reference proteome</keyword>
<dbReference type="PANTHER" id="PTHR31442">
    <property type="entry name" value="HOMEODOMAIN-LIKE SUPERFAMILY PROTEIN-RELATED"/>
    <property type="match status" value="1"/>
</dbReference>
<dbReference type="InterPro" id="IPR001005">
    <property type="entry name" value="SANT/Myb"/>
</dbReference>
<dbReference type="EMBL" id="JACGCM010002624">
    <property type="protein sequence ID" value="KAF6137841.1"/>
    <property type="molecule type" value="Genomic_DNA"/>
</dbReference>
<sequence>MAKYLLGSEGVCSEEKAQQRVFEWEVGLPTAEDLPPLSLSLITPELASAFSITPEPHRTVTELKHAFNSTLSNIHQLYKGAFTDDWSSMESPDAIQSLKRVHEQYFPVDEYEGNGKKSKLGCERTEISNEDDHAHDHDHDHDHSVRTLKRQRLVWTPQLHKRFVGVVEHVGMKDAVPKTIMEMMNVEGLTRDNVASHLQKYRLYKKRMEGVPTETASLSDNLFASSQIGYGLPLISMQALGGYGNMGMPVGGRSNSGYPHHYNR</sequence>
<proteinExistence type="predicted"/>
<dbReference type="AlphaFoldDB" id="A0A7J7L5C5"/>
<reference evidence="6 7" key="1">
    <citation type="journal article" date="2020" name="IScience">
        <title>Genome Sequencing of the Endangered Kingdonia uniflora (Circaeasteraceae, Ranunculales) Reveals Potential Mechanisms of Evolutionary Specialization.</title>
        <authorList>
            <person name="Sun Y."/>
            <person name="Deng T."/>
            <person name="Zhang A."/>
            <person name="Moore M.J."/>
            <person name="Landis J.B."/>
            <person name="Lin N."/>
            <person name="Zhang H."/>
            <person name="Zhang X."/>
            <person name="Huang J."/>
            <person name="Zhang X."/>
            <person name="Sun H."/>
            <person name="Wang H."/>
        </authorList>
    </citation>
    <scope>NUCLEOTIDE SEQUENCE [LARGE SCALE GENOMIC DNA]</scope>
    <source>
        <strain evidence="6">TB1705</strain>
        <tissue evidence="6">Leaf</tissue>
    </source>
</reference>
<dbReference type="NCBIfam" id="TIGR01557">
    <property type="entry name" value="myb_SHAQKYF"/>
    <property type="match status" value="1"/>
</dbReference>
<comment type="subcellular location">
    <subcellularLocation>
        <location evidence="1">Nucleus</location>
    </subcellularLocation>
</comment>
<evidence type="ECO:0000313" key="6">
    <source>
        <dbReference type="EMBL" id="KAF6137841.1"/>
    </source>
</evidence>
<dbReference type="GO" id="GO:0003677">
    <property type="term" value="F:DNA binding"/>
    <property type="evidence" value="ECO:0007669"/>
    <property type="project" value="InterPro"/>
</dbReference>
<dbReference type="Pfam" id="PF00249">
    <property type="entry name" value="Myb_DNA-binding"/>
    <property type="match status" value="1"/>
</dbReference>
<feature type="domain" description="HTH myb-type" evidence="5">
    <location>
        <begin position="149"/>
        <end position="206"/>
    </location>
</feature>
<keyword evidence="4" id="KW-0539">Nucleus</keyword>
<keyword evidence="3" id="KW-0804">Transcription</keyword>
<dbReference type="GO" id="GO:0005634">
    <property type="term" value="C:nucleus"/>
    <property type="evidence" value="ECO:0007669"/>
    <property type="project" value="UniProtKB-SubCell"/>
</dbReference>
<dbReference type="Gene3D" id="1.10.10.60">
    <property type="entry name" value="Homeodomain-like"/>
    <property type="match status" value="1"/>
</dbReference>
<protein>
    <recommendedName>
        <fullName evidence="5">HTH myb-type domain-containing protein</fullName>
    </recommendedName>
</protein>
<evidence type="ECO:0000256" key="2">
    <source>
        <dbReference type="ARBA" id="ARBA00023015"/>
    </source>
</evidence>
<evidence type="ECO:0000256" key="4">
    <source>
        <dbReference type="ARBA" id="ARBA00023242"/>
    </source>
</evidence>
<evidence type="ECO:0000256" key="1">
    <source>
        <dbReference type="ARBA" id="ARBA00004123"/>
    </source>
</evidence>
<accession>A0A7J7L5C5</accession>
<dbReference type="InterPro" id="IPR044841">
    <property type="entry name" value="LUX/BOA-like"/>
</dbReference>
<dbReference type="GO" id="GO:0003700">
    <property type="term" value="F:DNA-binding transcription factor activity"/>
    <property type="evidence" value="ECO:0007669"/>
    <property type="project" value="InterPro"/>
</dbReference>
<dbReference type="SUPFAM" id="SSF46689">
    <property type="entry name" value="Homeodomain-like"/>
    <property type="match status" value="1"/>
</dbReference>
<dbReference type="PANTHER" id="PTHR31442:SF21">
    <property type="entry name" value="TRANSCRIPTION FACTOR BOA-RELATED"/>
    <property type="match status" value="1"/>
</dbReference>
<dbReference type="Proteomes" id="UP000541444">
    <property type="component" value="Unassembled WGS sequence"/>
</dbReference>
<dbReference type="FunFam" id="1.10.10.60:FF:000007">
    <property type="entry name" value="Two-component response regulator"/>
    <property type="match status" value="1"/>
</dbReference>
<dbReference type="InterPro" id="IPR009057">
    <property type="entry name" value="Homeodomain-like_sf"/>
</dbReference>